<dbReference type="InterPro" id="IPR043128">
    <property type="entry name" value="Rev_trsase/Diguanyl_cyclase"/>
</dbReference>
<keyword evidence="7" id="KW-1185">Reference proteome</keyword>
<evidence type="ECO:0000313" key="7">
    <source>
        <dbReference type="Proteomes" id="UP000054058"/>
    </source>
</evidence>
<evidence type="ECO:0000313" key="6">
    <source>
        <dbReference type="EMBL" id="ETX11459.1"/>
    </source>
</evidence>
<keyword evidence="4" id="KW-1133">Transmembrane helix</keyword>
<dbReference type="CDD" id="cd18773">
    <property type="entry name" value="PDC1_HK_sensor"/>
    <property type="match status" value="1"/>
</dbReference>
<reference evidence="6 7" key="1">
    <citation type="submission" date="2014-01" db="EMBL/GenBank/DDBJ databases">
        <title>Marinomonas ushuaiensis DSM 15871 Genome Sequencing.</title>
        <authorList>
            <person name="Lai Q."/>
            <person name="Shao Z.S."/>
        </authorList>
    </citation>
    <scope>NUCLEOTIDE SEQUENCE [LARGE SCALE GENOMIC DNA]</scope>
    <source>
        <strain evidence="6 7">DSM 15871</strain>
    </source>
</reference>
<dbReference type="PANTHER" id="PTHR45138">
    <property type="entry name" value="REGULATORY COMPONENTS OF SENSORY TRANSDUCTION SYSTEM"/>
    <property type="match status" value="1"/>
</dbReference>
<evidence type="ECO:0000259" key="5">
    <source>
        <dbReference type="PROSITE" id="PS50887"/>
    </source>
</evidence>
<proteinExistence type="predicted"/>
<dbReference type="PROSITE" id="PS50887">
    <property type="entry name" value="GGDEF"/>
    <property type="match status" value="1"/>
</dbReference>
<evidence type="ECO:0000256" key="3">
    <source>
        <dbReference type="ARBA" id="ARBA00034247"/>
    </source>
</evidence>
<dbReference type="InterPro" id="IPR029151">
    <property type="entry name" value="Sensor-like_sf"/>
</dbReference>
<dbReference type="Gene3D" id="3.30.450.20">
    <property type="entry name" value="PAS domain"/>
    <property type="match status" value="1"/>
</dbReference>
<comment type="catalytic activity">
    <reaction evidence="3">
        <text>2 GTP = 3',3'-c-di-GMP + 2 diphosphate</text>
        <dbReference type="Rhea" id="RHEA:24898"/>
        <dbReference type="ChEBI" id="CHEBI:33019"/>
        <dbReference type="ChEBI" id="CHEBI:37565"/>
        <dbReference type="ChEBI" id="CHEBI:58805"/>
        <dbReference type="EC" id="2.7.7.65"/>
    </reaction>
</comment>
<dbReference type="InterPro" id="IPR000160">
    <property type="entry name" value="GGDEF_dom"/>
</dbReference>
<keyword evidence="4" id="KW-0812">Transmembrane</keyword>
<dbReference type="Gene3D" id="3.30.70.270">
    <property type="match status" value="1"/>
</dbReference>
<comment type="caution">
    <text evidence="6">The sequence shown here is derived from an EMBL/GenBank/DDBJ whole genome shotgun (WGS) entry which is preliminary data.</text>
</comment>
<dbReference type="STRING" id="1122207.MUS1_09235"/>
<dbReference type="GO" id="GO:0052621">
    <property type="term" value="F:diguanylate cyclase activity"/>
    <property type="evidence" value="ECO:0007669"/>
    <property type="project" value="UniProtKB-EC"/>
</dbReference>
<accession>X7E5Y9</accession>
<feature type="transmembrane region" description="Helical" evidence="4">
    <location>
        <begin position="286"/>
        <end position="305"/>
    </location>
</feature>
<sequence>MSILKKNVLRLNRLILFLAITVTILTFANSLYSNYEVQKEQLVLQALEVNRAYASKLSDTTEVFLASSQQQLSYTSSLLSNKMGDEAFLKEEVDRLRLQTNSFNSVVITDDTGIAKAVSPETTGLLGRQLKSVGSLEALEEKRSLISKPFISTIKNLLVFISTPIFDPKNNYVGFVGGTIYLKKPNILSKILGQHYYENGSYIYVVDKQKQILYHPDIDRIGDYVTNNDGIDEIIMSQEGGIVLNNSYGKNMLAGYANIPSTDWIIITQSPLNVTLIPLTGIMEKVILRTMPMVIGVFIFIWFFARAISRPLQLLAEKAKSLDNPEVNEEIEKINSWYAESLSLKKAILSGVKLLHNQIGQLQRDSETDPLTGANNRRAFQVKLKKLVLLEQPFSILSLDIDYFKQVNDNYGHNVGDEVLKQQTQLIHRFCRDGDMVARTGGEEFILLLKDVELNDAYLVAERLRIATEQEVFDTVGHITVSIGVAAWSKNSVSIDEMLSSADKALYEAKGQGRNRCIIATPDITK</sequence>
<keyword evidence="4" id="KW-0472">Membrane</keyword>
<dbReference type="PANTHER" id="PTHR45138:SF9">
    <property type="entry name" value="DIGUANYLATE CYCLASE DGCM-RELATED"/>
    <property type="match status" value="1"/>
</dbReference>
<dbReference type="SUPFAM" id="SSF103190">
    <property type="entry name" value="Sensory domain-like"/>
    <property type="match status" value="2"/>
</dbReference>
<organism evidence="6 7">
    <name type="scientific">Marinomonas ushuaiensis DSM 15871</name>
    <dbReference type="NCBI Taxonomy" id="1122207"/>
    <lineage>
        <taxon>Bacteria</taxon>
        <taxon>Pseudomonadati</taxon>
        <taxon>Pseudomonadota</taxon>
        <taxon>Gammaproteobacteria</taxon>
        <taxon>Oceanospirillales</taxon>
        <taxon>Oceanospirillaceae</taxon>
        <taxon>Marinomonas</taxon>
    </lineage>
</organism>
<dbReference type="AlphaFoldDB" id="X7E5Y9"/>
<protein>
    <recommendedName>
        <fullName evidence="2">diguanylate cyclase</fullName>
        <ecNumber evidence="2">2.7.7.65</ecNumber>
    </recommendedName>
</protein>
<comment type="cofactor">
    <cofactor evidence="1">
        <name>Mg(2+)</name>
        <dbReference type="ChEBI" id="CHEBI:18420"/>
    </cofactor>
</comment>
<dbReference type="SUPFAM" id="SSF55073">
    <property type="entry name" value="Nucleotide cyclase"/>
    <property type="match status" value="1"/>
</dbReference>
<evidence type="ECO:0000256" key="4">
    <source>
        <dbReference type="SAM" id="Phobius"/>
    </source>
</evidence>
<dbReference type="CDD" id="cd01949">
    <property type="entry name" value="GGDEF"/>
    <property type="match status" value="1"/>
</dbReference>
<dbReference type="EC" id="2.7.7.65" evidence="2"/>
<name>X7E5Y9_9GAMM</name>
<feature type="domain" description="GGDEF" evidence="5">
    <location>
        <begin position="392"/>
        <end position="522"/>
    </location>
</feature>
<evidence type="ECO:0000256" key="1">
    <source>
        <dbReference type="ARBA" id="ARBA00001946"/>
    </source>
</evidence>
<dbReference type="NCBIfam" id="TIGR00254">
    <property type="entry name" value="GGDEF"/>
    <property type="match status" value="1"/>
</dbReference>
<dbReference type="Proteomes" id="UP000054058">
    <property type="component" value="Unassembled WGS sequence"/>
</dbReference>
<dbReference type="EMBL" id="JAMB01000003">
    <property type="protein sequence ID" value="ETX11459.1"/>
    <property type="molecule type" value="Genomic_DNA"/>
</dbReference>
<dbReference type="eggNOG" id="COG3706">
    <property type="taxonomic scope" value="Bacteria"/>
</dbReference>
<evidence type="ECO:0000256" key="2">
    <source>
        <dbReference type="ARBA" id="ARBA00012528"/>
    </source>
</evidence>
<dbReference type="Pfam" id="PF00990">
    <property type="entry name" value="GGDEF"/>
    <property type="match status" value="1"/>
</dbReference>
<dbReference type="OrthoDB" id="9812260at2"/>
<gene>
    <name evidence="6" type="ORF">MUS1_09235</name>
</gene>
<dbReference type="InterPro" id="IPR050469">
    <property type="entry name" value="Diguanylate_Cyclase"/>
</dbReference>
<dbReference type="InterPro" id="IPR029787">
    <property type="entry name" value="Nucleotide_cyclase"/>
</dbReference>
<dbReference type="CDD" id="cd12912">
    <property type="entry name" value="PDC2_MCP_like"/>
    <property type="match status" value="1"/>
</dbReference>
<dbReference type="FunFam" id="3.30.70.270:FF:000001">
    <property type="entry name" value="Diguanylate cyclase domain protein"/>
    <property type="match status" value="1"/>
</dbReference>
<dbReference type="SMART" id="SM00267">
    <property type="entry name" value="GGDEF"/>
    <property type="match status" value="1"/>
</dbReference>
<dbReference type="PATRIC" id="fig|1122207.3.peg.991"/>